<sequence>MGIISKLVIALLNILVYYQCSASEIEKVKICWEDGLKPPYLMLKVGKKTENESVTGVAVEIVHQILKKNKIEYENIILPWKRCLIEVEKGKIDIVPNASINPERQAFAFFTDKPLYSTNMVLFYKKKRFKKKPIINGIDDLKKYIVGGYLGFNYKYFNNQIEMDIGSTSRELLFQKLKIGRFDFAIEQLEVVNYMASQKIISLNGLDYIQNRVMPQQHYYVMVSKNSENSTQLKSILDKGIEELLKNNSIQKLIKKYNAKKQ</sequence>
<dbReference type="SUPFAM" id="SSF53850">
    <property type="entry name" value="Periplasmic binding protein-like II"/>
    <property type="match status" value="1"/>
</dbReference>
<evidence type="ECO:0000313" key="4">
    <source>
        <dbReference type="Proteomes" id="UP000442694"/>
    </source>
</evidence>
<evidence type="ECO:0000313" key="3">
    <source>
        <dbReference type="EMBL" id="KAB8029196.1"/>
    </source>
</evidence>
<dbReference type="RefSeq" id="WP_152213537.1">
    <property type="nucleotide sequence ID" value="NZ_WFLN01000008.1"/>
</dbReference>
<dbReference type="AlphaFoldDB" id="A0A833N0S9"/>
<dbReference type="SMART" id="SM00062">
    <property type="entry name" value="PBPb"/>
    <property type="match status" value="1"/>
</dbReference>
<feature type="domain" description="Solute-binding protein family 3/N-terminal" evidence="2">
    <location>
        <begin position="42"/>
        <end position="261"/>
    </location>
</feature>
<name>A0A833N0S9_9BACT</name>
<dbReference type="PANTHER" id="PTHR35936">
    <property type="entry name" value="MEMBRANE-BOUND LYTIC MUREIN TRANSGLYCOSYLASE F"/>
    <property type="match status" value="1"/>
</dbReference>
<proteinExistence type="predicted"/>
<keyword evidence="4" id="KW-1185">Reference proteome</keyword>
<reference evidence="3 4" key="1">
    <citation type="submission" date="2019-10" db="EMBL/GenBank/DDBJ databases">
        <title>New genus of Silvanigrellaceae.</title>
        <authorList>
            <person name="Pitt A."/>
            <person name="Hahn M.W."/>
        </authorList>
    </citation>
    <scope>NUCLEOTIDE SEQUENCE [LARGE SCALE GENOMIC DNA]</scope>
    <source>
        <strain evidence="3 4">33A1-SZDP</strain>
    </source>
</reference>
<gene>
    <name evidence="3" type="ORF">GCL57_11710</name>
</gene>
<dbReference type="PANTHER" id="PTHR35936:SF25">
    <property type="entry name" value="ABC TRANSPORTER SUBSTRATE-BINDING PROTEIN"/>
    <property type="match status" value="1"/>
</dbReference>
<keyword evidence="1" id="KW-0732">Signal</keyword>
<comment type="caution">
    <text evidence="3">The sequence shown here is derived from an EMBL/GenBank/DDBJ whole genome shotgun (WGS) entry which is preliminary data.</text>
</comment>
<dbReference type="Proteomes" id="UP000442694">
    <property type="component" value="Unassembled WGS sequence"/>
</dbReference>
<dbReference type="Pfam" id="PF00497">
    <property type="entry name" value="SBP_bac_3"/>
    <property type="match status" value="1"/>
</dbReference>
<evidence type="ECO:0000259" key="2">
    <source>
        <dbReference type="SMART" id="SM00062"/>
    </source>
</evidence>
<protein>
    <submittedName>
        <fullName evidence="3">Transporter substrate-binding domain-containing protein</fullName>
    </submittedName>
</protein>
<evidence type="ECO:0000256" key="1">
    <source>
        <dbReference type="ARBA" id="ARBA00022729"/>
    </source>
</evidence>
<dbReference type="EMBL" id="WFLN01000008">
    <property type="protein sequence ID" value="KAB8029196.1"/>
    <property type="molecule type" value="Genomic_DNA"/>
</dbReference>
<organism evidence="3 4">
    <name type="scientific">Fluviispira multicolorata</name>
    <dbReference type="NCBI Taxonomy" id="2654512"/>
    <lineage>
        <taxon>Bacteria</taxon>
        <taxon>Pseudomonadati</taxon>
        <taxon>Bdellovibrionota</taxon>
        <taxon>Oligoflexia</taxon>
        <taxon>Silvanigrellales</taxon>
        <taxon>Silvanigrellaceae</taxon>
        <taxon>Fluviispira</taxon>
    </lineage>
</organism>
<accession>A0A833N0S9</accession>
<dbReference type="Gene3D" id="3.40.190.10">
    <property type="entry name" value="Periplasmic binding protein-like II"/>
    <property type="match status" value="2"/>
</dbReference>
<dbReference type="InterPro" id="IPR001638">
    <property type="entry name" value="Solute-binding_3/MltF_N"/>
</dbReference>